<dbReference type="Proteomes" id="UP000005627">
    <property type="component" value="Chromosome 2"/>
</dbReference>
<evidence type="ECO:0000313" key="10">
    <source>
        <dbReference type="Proteomes" id="UP000005627"/>
    </source>
</evidence>
<dbReference type="eggNOG" id="ENOG502RX9I">
    <property type="taxonomic scope" value="Eukaryota"/>
</dbReference>
<dbReference type="HOGENOM" id="CLU_035070_0_0_1"/>
<dbReference type="Pfam" id="PF12921">
    <property type="entry name" value="ATP13"/>
    <property type="match status" value="1"/>
</dbReference>
<comment type="subcellular location">
    <subcellularLocation>
        <location evidence="2">Mitochondrion</location>
    </subcellularLocation>
</comment>
<dbReference type="KEGG" id="tdl:TDEL_0B00510"/>
<dbReference type="OrthoDB" id="4062665at2759"/>
<comment type="subunit">
    <text evidence="4">Binds to the 5'UTR of the OLI1 mRNA.</text>
</comment>
<evidence type="ECO:0000256" key="4">
    <source>
        <dbReference type="ARBA" id="ARBA00011657"/>
    </source>
</evidence>
<dbReference type="InParanoid" id="G8ZNI6"/>
<evidence type="ECO:0000256" key="3">
    <source>
        <dbReference type="ARBA" id="ARBA00009790"/>
    </source>
</evidence>
<dbReference type="GO" id="GO:0006417">
    <property type="term" value="P:regulation of translation"/>
    <property type="evidence" value="ECO:0007669"/>
    <property type="project" value="UniProtKB-KW"/>
</dbReference>
<dbReference type="FunCoup" id="G8ZNI6">
    <property type="interactions" value="52"/>
</dbReference>
<evidence type="ECO:0000256" key="5">
    <source>
        <dbReference type="ARBA" id="ARBA00019258"/>
    </source>
</evidence>
<reference evidence="9 10" key="1">
    <citation type="journal article" date="2011" name="Proc. Natl. Acad. Sci. U.S.A.">
        <title>Evolutionary erosion of yeast sex chromosomes by mating-type switching accidents.</title>
        <authorList>
            <person name="Gordon J.L."/>
            <person name="Armisen D."/>
            <person name="Proux-Wera E."/>
            <person name="Oheigeartaigh S.S."/>
            <person name="Byrne K.P."/>
            <person name="Wolfe K.H."/>
        </authorList>
    </citation>
    <scope>NUCLEOTIDE SEQUENCE [LARGE SCALE GENOMIC DNA]</scope>
    <source>
        <strain evidence="10">ATCC 10662 / CBS 1146 / NBRC 0425 / NCYC 2629 / NRRL Y-866</strain>
    </source>
</reference>
<evidence type="ECO:0000313" key="9">
    <source>
        <dbReference type="EMBL" id="CCE90180.1"/>
    </source>
</evidence>
<keyword evidence="10" id="KW-1185">Reference proteome</keyword>
<dbReference type="AlphaFoldDB" id="G8ZNI6"/>
<evidence type="ECO:0000256" key="7">
    <source>
        <dbReference type="ARBA" id="ARBA00022946"/>
    </source>
</evidence>
<comment type="function">
    <text evidence="1">Required for translation of the mitochondrial OLI1 transcript coding for the mitochondrial ATP synthase subunit 9.</text>
</comment>
<protein>
    <recommendedName>
        <fullName evidence="5">ATPase expression protein 2, mitochondrial</fullName>
    </recommendedName>
</protein>
<evidence type="ECO:0000256" key="8">
    <source>
        <dbReference type="ARBA" id="ARBA00023128"/>
    </source>
</evidence>
<keyword evidence="7" id="KW-0809">Transit peptide</keyword>
<dbReference type="GO" id="GO:0005739">
    <property type="term" value="C:mitochondrion"/>
    <property type="evidence" value="ECO:0007669"/>
    <property type="project" value="UniProtKB-SubCell"/>
</dbReference>
<accession>G8ZNI6</accession>
<evidence type="ECO:0000256" key="6">
    <source>
        <dbReference type="ARBA" id="ARBA00022845"/>
    </source>
</evidence>
<organism evidence="9 10">
    <name type="scientific">Torulaspora delbrueckii</name>
    <name type="common">Yeast</name>
    <name type="synonym">Candida colliculosa</name>
    <dbReference type="NCBI Taxonomy" id="4950"/>
    <lineage>
        <taxon>Eukaryota</taxon>
        <taxon>Fungi</taxon>
        <taxon>Dikarya</taxon>
        <taxon>Ascomycota</taxon>
        <taxon>Saccharomycotina</taxon>
        <taxon>Saccharomycetes</taxon>
        <taxon>Saccharomycetales</taxon>
        <taxon>Saccharomycetaceae</taxon>
        <taxon>Torulaspora</taxon>
    </lineage>
</organism>
<evidence type="ECO:0000256" key="1">
    <source>
        <dbReference type="ARBA" id="ARBA00002412"/>
    </source>
</evidence>
<gene>
    <name evidence="9" type="primary">TDEL0B00510</name>
    <name evidence="9" type="ORF">TDEL_0B00510</name>
</gene>
<evidence type="ECO:0000256" key="2">
    <source>
        <dbReference type="ARBA" id="ARBA00004173"/>
    </source>
</evidence>
<dbReference type="RefSeq" id="XP_003679391.1">
    <property type="nucleotide sequence ID" value="XM_003679343.1"/>
</dbReference>
<dbReference type="InterPro" id="IPR024319">
    <property type="entry name" value="ATPase_expression_mit"/>
</dbReference>
<sequence>MLRRNHSIQQVFKAFNSTLSVDYAAAQASIVGAPVKHEERHTQTLTSSSINACRSISNVRDTLRGLESLYALPGVEYGRSTRDTVSTNQLREYLRRKEYVDFLIHVMVQNHLNRNYIKSLFETKELSTSEFSTFINRLLLEKDLDLKLSNIIPDTVHTEIIFNLYQIYCTYVIKDSQNGLTPLQVHDINRFIKRFIDEAQLKKAQECLQFLIDKQGLHNILQSGDVETITQFLQLRCGALQKFWRVDSNSTKVLGEDSKHFKSPKSYNLLKEQPFLEIVNFLLKDKSWRLRSSPIIDSAIVYSLSNLGQTKLIDQYIQLKWGISEDGHVAVKNEAVPGHEVLINIVSAYCLKNGDTGKGLRILDQFMKKYPQTELEKLFWRRLLQLSFHNWDKQKDKKALVCHGCWNIMKQWHEQKGVSITYDSGTLRLLYQLFKFTRNGRGAAEVVRTCFSSVYAKQPYQISKDEMDLLLMFQKLALKTMALKGRYNEPLQLIKEWNVDKINQHYLLDYFMRHRRKYDLTRDKARAKQQQQQAQYDNMEEEDMLLGRLW</sequence>
<name>G8ZNI6_TORDE</name>
<keyword evidence="8" id="KW-0496">Mitochondrion</keyword>
<keyword evidence="6" id="KW-0810">Translation regulation</keyword>
<dbReference type="EMBL" id="HE616743">
    <property type="protein sequence ID" value="CCE90180.1"/>
    <property type="molecule type" value="Genomic_DNA"/>
</dbReference>
<comment type="similarity">
    <text evidence="3">Belongs to the AEP2 family.</text>
</comment>
<proteinExistence type="inferred from homology"/>
<dbReference type="GeneID" id="11503287"/>